<dbReference type="InterPro" id="IPR012338">
    <property type="entry name" value="Beta-lactam/transpept-like"/>
</dbReference>
<dbReference type="SUPFAM" id="SSF56519">
    <property type="entry name" value="Penicillin binding protein dimerisation domain"/>
    <property type="match status" value="1"/>
</dbReference>
<dbReference type="SUPFAM" id="SSF56601">
    <property type="entry name" value="beta-lactamase/transpeptidase-like"/>
    <property type="match status" value="1"/>
</dbReference>
<dbReference type="PANTHER" id="PTHR30627:SF1">
    <property type="entry name" value="PEPTIDOGLYCAN D,D-TRANSPEPTIDASE FTSI"/>
    <property type="match status" value="1"/>
</dbReference>
<dbReference type="Gene3D" id="3.90.1310.10">
    <property type="entry name" value="Penicillin-binding protein 2a (Domain 2)"/>
    <property type="match status" value="1"/>
</dbReference>
<dbReference type="InterPro" id="IPR001460">
    <property type="entry name" value="PCN-bd_Tpept"/>
</dbReference>
<reference evidence="6 7" key="1">
    <citation type="submission" date="2019-08" db="EMBL/GenBank/DDBJ databases">
        <title>In-depth cultivation of the pig gut microbiome towards novel bacterial diversity and tailored functional studies.</title>
        <authorList>
            <person name="Wylensek D."/>
            <person name="Hitch T.C.A."/>
            <person name="Clavel T."/>
        </authorList>
    </citation>
    <scope>NUCLEOTIDE SEQUENCE [LARGE SCALE GENOMIC DNA]</scope>
    <source>
        <strain evidence="6 7">CA-Schmier-601-WT-1</strain>
    </source>
</reference>
<dbReference type="Gene3D" id="3.30.450.330">
    <property type="match status" value="1"/>
</dbReference>
<evidence type="ECO:0000256" key="2">
    <source>
        <dbReference type="ARBA" id="ARBA00007171"/>
    </source>
</evidence>
<dbReference type="GO" id="GO:0071555">
    <property type="term" value="P:cell wall organization"/>
    <property type="evidence" value="ECO:0007669"/>
    <property type="project" value="TreeGrafter"/>
</dbReference>
<accession>A0A6N7XBX2</accession>
<dbReference type="PANTHER" id="PTHR30627">
    <property type="entry name" value="PEPTIDOGLYCAN D,D-TRANSPEPTIDASE"/>
    <property type="match status" value="1"/>
</dbReference>
<evidence type="ECO:0000259" key="5">
    <source>
        <dbReference type="Pfam" id="PF03717"/>
    </source>
</evidence>
<evidence type="ECO:0000313" key="6">
    <source>
        <dbReference type="EMBL" id="MST73090.1"/>
    </source>
</evidence>
<gene>
    <name evidence="6" type="ORF">FYJ68_08200</name>
</gene>
<name>A0A6N7XBX2_9ACTN</name>
<comment type="subcellular location">
    <subcellularLocation>
        <location evidence="1">Membrane</location>
    </subcellularLocation>
</comment>
<comment type="caution">
    <text evidence="6">The sequence shown here is derived from an EMBL/GenBank/DDBJ whole genome shotgun (WGS) entry which is preliminary data.</text>
</comment>
<proteinExistence type="inferred from homology"/>
<evidence type="ECO:0000256" key="3">
    <source>
        <dbReference type="ARBA" id="ARBA00023136"/>
    </source>
</evidence>
<feature type="domain" description="Penicillin-binding protein dimerisation" evidence="5">
    <location>
        <begin position="58"/>
        <end position="209"/>
    </location>
</feature>
<dbReference type="Proteomes" id="UP000469325">
    <property type="component" value="Unassembled WGS sequence"/>
</dbReference>
<dbReference type="InterPro" id="IPR050515">
    <property type="entry name" value="Beta-lactam/transpept"/>
</dbReference>
<evidence type="ECO:0000313" key="7">
    <source>
        <dbReference type="Proteomes" id="UP000469325"/>
    </source>
</evidence>
<dbReference type="Gene3D" id="3.40.710.10">
    <property type="entry name" value="DD-peptidase/beta-lactamase superfamily"/>
    <property type="match status" value="1"/>
</dbReference>
<sequence length="570" mass="59965">MRSLRRGGPDFDSNAKFLMVFVAVLAAIVAGKLVYLQVFEASNLSKQAEAMRTNTVTIQAKRGTIYDRNGNVLAMSQDCTTIYCNPNEVQAGSIEEAAKILAEDTGGDESDFLSILTQDTTFAYLKRKVDNSVADQVKEDLAKANISGVYYLSDVRRVYPYGSVGSQVLGIVGTDGDGLTGLELYYNDILKGTDGEMIFETGSGGTPIAGETAQTKDAKDGTDIVISLDIDIQKVAEETITQGVKDYSADSGSVMVTDPTTGEILAACSTPMFDVTDTSTIEDGATSLKLVSSSFEPGSIFKLLTMAIGIDNGLITPDSTFDVPAKVQVGSDWVGDDDNRSYEMNMSVREILRRSSNAGTALVAQQVIGADTFASGIEKFGIGSKTGIDFPGEVAGIVKTREHYDNASLGAMSFGQSLAIPLVQMVKAVDSIADDGTLTTPHFLVKKGGETVEWKSAGTSVSKETADQVTDMMRTVVQEGTATAAQVDGYDVAGKTGTGEQAGETGSYIENSYVSSLIGFANADDPKVLVYVGLNGTPYLATSSAAPLFSTIMSAALSDLGVEPTSGTSS</sequence>
<dbReference type="InterPro" id="IPR005311">
    <property type="entry name" value="PBP_dimer"/>
</dbReference>
<keyword evidence="7" id="KW-1185">Reference proteome</keyword>
<dbReference type="InterPro" id="IPR036138">
    <property type="entry name" value="PBP_dimer_sf"/>
</dbReference>
<protein>
    <submittedName>
        <fullName evidence="6">Penicillin-binding protein 2</fullName>
    </submittedName>
</protein>
<dbReference type="GO" id="GO:0005886">
    <property type="term" value="C:plasma membrane"/>
    <property type="evidence" value="ECO:0007669"/>
    <property type="project" value="TreeGrafter"/>
</dbReference>
<organism evidence="6 7">
    <name type="scientific">Olsenella porci</name>
    <dbReference type="NCBI Taxonomy" id="2652279"/>
    <lineage>
        <taxon>Bacteria</taxon>
        <taxon>Bacillati</taxon>
        <taxon>Actinomycetota</taxon>
        <taxon>Coriobacteriia</taxon>
        <taxon>Coriobacteriales</taxon>
        <taxon>Atopobiaceae</taxon>
        <taxon>Olsenella</taxon>
    </lineage>
</organism>
<dbReference type="Pfam" id="PF03717">
    <property type="entry name" value="PBP_dimer"/>
    <property type="match status" value="1"/>
</dbReference>
<keyword evidence="3" id="KW-0472">Membrane</keyword>
<dbReference type="GO" id="GO:0008658">
    <property type="term" value="F:penicillin binding"/>
    <property type="evidence" value="ECO:0007669"/>
    <property type="project" value="InterPro"/>
</dbReference>
<dbReference type="AlphaFoldDB" id="A0A6N7XBX2"/>
<evidence type="ECO:0000256" key="1">
    <source>
        <dbReference type="ARBA" id="ARBA00004370"/>
    </source>
</evidence>
<comment type="similarity">
    <text evidence="2">Belongs to the transpeptidase family.</text>
</comment>
<dbReference type="Pfam" id="PF00905">
    <property type="entry name" value="Transpeptidase"/>
    <property type="match status" value="1"/>
</dbReference>
<feature type="domain" description="Penicillin-binding protein transpeptidase" evidence="4">
    <location>
        <begin position="252"/>
        <end position="553"/>
    </location>
</feature>
<evidence type="ECO:0000259" key="4">
    <source>
        <dbReference type="Pfam" id="PF00905"/>
    </source>
</evidence>
<dbReference type="EMBL" id="VUNC01000006">
    <property type="protein sequence ID" value="MST73090.1"/>
    <property type="molecule type" value="Genomic_DNA"/>
</dbReference>